<evidence type="ECO:0000259" key="15">
    <source>
        <dbReference type="PROSITE" id="PS50109"/>
    </source>
</evidence>
<dbReference type="InterPro" id="IPR017232">
    <property type="entry name" value="NtrY"/>
</dbReference>
<dbReference type="NCBIfam" id="TIGR00229">
    <property type="entry name" value="sensory_box"/>
    <property type="match status" value="1"/>
</dbReference>
<evidence type="ECO:0000259" key="17">
    <source>
        <dbReference type="PROSITE" id="PS50885"/>
    </source>
</evidence>
<dbReference type="SUPFAM" id="SSF55785">
    <property type="entry name" value="PYP-like sensor domain (PAS domain)"/>
    <property type="match status" value="1"/>
</dbReference>
<dbReference type="GeneID" id="93351147"/>
<dbReference type="CDD" id="cd06225">
    <property type="entry name" value="HAMP"/>
    <property type="match status" value="1"/>
</dbReference>
<dbReference type="CDD" id="cd00082">
    <property type="entry name" value="HisKA"/>
    <property type="match status" value="1"/>
</dbReference>
<dbReference type="PROSITE" id="PS50109">
    <property type="entry name" value="HIS_KIN"/>
    <property type="match status" value="1"/>
</dbReference>
<dbReference type="SUPFAM" id="SSF55874">
    <property type="entry name" value="ATPase domain of HSP90 chaperone/DNA topoisomerase II/histidine kinase"/>
    <property type="match status" value="1"/>
</dbReference>
<keyword evidence="7 14" id="KW-0812">Transmembrane</keyword>
<dbReference type="InterPro" id="IPR045671">
    <property type="entry name" value="NtrY-like_N"/>
</dbReference>
<dbReference type="GO" id="GO:0030295">
    <property type="term" value="F:protein kinase activator activity"/>
    <property type="evidence" value="ECO:0007669"/>
    <property type="project" value="TreeGrafter"/>
</dbReference>
<feature type="domain" description="PAS" evidence="16">
    <location>
        <begin position="364"/>
        <end position="410"/>
    </location>
</feature>
<proteinExistence type="predicted"/>
<accession>A0A378TUM7</accession>
<keyword evidence="5" id="KW-0597">Phosphoprotein</keyword>
<evidence type="ECO:0000256" key="8">
    <source>
        <dbReference type="ARBA" id="ARBA00022741"/>
    </source>
</evidence>
<dbReference type="SMART" id="SM00388">
    <property type="entry name" value="HisKA"/>
    <property type="match status" value="1"/>
</dbReference>
<dbReference type="EMBL" id="UGQW01000001">
    <property type="protein sequence ID" value="STZ66678.1"/>
    <property type="molecule type" value="Genomic_DNA"/>
</dbReference>
<dbReference type="EC" id="2.7.13.3" evidence="3"/>
<dbReference type="Gene3D" id="3.30.450.20">
    <property type="entry name" value="PAS domain"/>
    <property type="match status" value="1"/>
</dbReference>
<dbReference type="SUPFAM" id="SSF158472">
    <property type="entry name" value="HAMP domain-like"/>
    <property type="match status" value="1"/>
</dbReference>
<evidence type="ECO:0000256" key="10">
    <source>
        <dbReference type="ARBA" id="ARBA00022840"/>
    </source>
</evidence>
<comment type="catalytic activity">
    <reaction evidence="1">
        <text>ATP + protein L-histidine = ADP + protein N-phospho-L-histidine.</text>
        <dbReference type="EC" id="2.7.13.3"/>
    </reaction>
</comment>
<dbReference type="PROSITE" id="PS50885">
    <property type="entry name" value="HAMP"/>
    <property type="match status" value="1"/>
</dbReference>
<dbReference type="Pfam" id="PF02518">
    <property type="entry name" value="HATPase_c"/>
    <property type="match status" value="1"/>
</dbReference>
<dbReference type="SMART" id="SM00091">
    <property type="entry name" value="PAS"/>
    <property type="match status" value="1"/>
</dbReference>
<dbReference type="InterPro" id="IPR000014">
    <property type="entry name" value="PAS"/>
</dbReference>
<evidence type="ECO:0000256" key="4">
    <source>
        <dbReference type="ARBA" id="ARBA00022475"/>
    </source>
</evidence>
<reference evidence="18 19" key="1">
    <citation type="submission" date="2018-06" db="EMBL/GenBank/DDBJ databases">
        <authorList>
            <consortium name="Pathogen Informatics"/>
            <person name="Doyle S."/>
        </authorList>
    </citation>
    <scope>NUCLEOTIDE SEQUENCE [LARGE SCALE GENOMIC DNA]</scope>
    <source>
        <strain evidence="18 19">NCTC10660</strain>
    </source>
</reference>
<dbReference type="GO" id="GO:0005886">
    <property type="term" value="C:plasma membrane"/>
    <property type="evidence" value="ECO:0007669"/>
    <property type="project" value="UniProtKB-SubCell"/>
</dbReference>
<dbReference type="GO" id="GO:0005524">
    <property type="term" value="F:ATP binding"/>
    <property type="evidence" value="ECO:0007669"/>
    <property type="project" value="UniProtKB-KW"/>
</dbReference>
<dbReference type="Pfam" id="PF08448">
    <property type="entry name" value="PAS_4"/>
    <property type="match status" value="1"/>
</dbReference>
<keyword evidence="8" id="KW-0547">Nucleotide-binding</keyword>
<feature type="transmembrane region" description="Helical" evidence="14">
    <location>
        <begin position="275"/>
        <end position="299"/>
    </location>
</feature>
<dbReference type="Gene3D" id="1.10.287.130">
    <property type="match status" value="1"/>
</dbReference>
<dbReference type="PANTHER" id="PTHR42878:SF7">
    <property type="entry name" value="SENSOR HISTIDINE KINASE GLRK"/>
    <property type="match status" value="1"/>
</dbReference>
<dbReference type="InterPro" id="IPR013656">
    <property type="entry name" value="PAS_4"/>
</dbReference>
<evidence type="ECO:0000259" key="16">
    <source>
        <dbReference type="PROSITE" id="PS50112"/>
    </source>
</evidence>
<evidence type="ECO:0000256" key="11">
    <source>
        <dbReference type="ARBA" id="ARBA00022989"/>
    </source>
</evidence>
<dbReference type="AlphaFoldDB" id="A0A378TUM7"/>
<evidence type="ECO:0000256" key="13">
    <source>
        <dbReference type="ARBA" id="ARBA00023136"/>
    </source>
</evidence>
<dbReference type="GO" id="GO:0007234">
    <property type="term" value="P:osmosensory signaling via phosphorelay pathway"/>
    <property type="evidence" value="ECO:0007669"/>
    <property type="project" value="TreeGrafter"/>
</dbReference>
<dbReference type="Pfam" id="PF00512">
    <property type="entry name" value="HisKA"/>
    <property type="match status" value="1"/>
</dbReference>
<dbReference type="CDD" id="cd00130">
    <property type="entry name" value="PAS"/>
    <property type="match status" value="1"/>
</dbReference>
<keyword evidence="10" id="KW-0067">ATP-binding</keyword>
<keyword evidence="6 18" id="KW-0808">Transferase</keyword>
<gene>
    <name evidence="18" type="primary">walK</name>
    <name evidence="18" type="ORF">NCTC10660_00129</name>
</gene>
<organism evidence="18 19">
    <name type="scientific">Neisseria elongata</name>
    <dbReference type="NCBI Taxonomy" id="495"/>
    <lineage>
        <taxon>Bacteria</taxon>
        <taxon>Pseudomonadati</taxon>
        <taxon>Pseudomonadota</taxon>
        <taxon>Betaproteobacteria</taxon>
        <taxon>Neisseriales</taxon>
        <taxon>Neisseriaceae</taxon>
        <taxon>Neisseria</taxon>
    </lineage>
</organism>
<evidence type="ECO:0000313" key="18">
    <source>
        <dbReference type="EMBL" id="STZ66678.1"/>
    </source>
</evidence>
<keyword evidence="12" id="KW-0902">Two-component regulatory system</keyword>
<dbReference type="PIRSF" id="PIRSF037532">
    <property type="entry name" value="STHK_NtrY"/>
    <property type="match status" value="1"/>
</dbReference>
<evidence type="ECO:0000256" key="5">
    <source>
        <dbReference type="ARBA" id="ARBA00022553"/>
    </source>
</evidence>
<dbReference type="InterPro" id="IPR035965">
    <property type="entry name" value="PAS-like_dom_sf"/>
</dbReference>
<dbReference type="Pfam" id="PF00672">
    <property type="entry name" value="HAMP"/>
    <property type="match status" value="1"/>
</dbReference>
<dbReference type="Gene3D" id="6.10.340.10">
    <property type="match status" value="1"/>
</dbReference>
<feature type="domain" description="Histidine kinase" evidence="15">
    <location>
        <begin position="494"/>
        <end position="705"/>
    </location>
</feature>
<evidence type="ECO:0000256" key="7">
    <source>
        <dbReference type="ARBA" id="ARBA00022692"/>
    </source>
</evidence>
<evidence type="ECO:0000256" key="12">
    <source>
        <dbReference type="ARBA" id="ARBA00023012"/>
    </source>
</evidence>
<keyword evidence="13 14" id="KW-0472">Membrane</keyword>
<dbReference type="PRINTS" id="PR00344">
    <property type="entry name" value="BCTRLSENSOR"/>
</dbReference>
<dbReference type="PANTHER" id="PTHR42878">
    <property type="entry name" value="TWO-COMPONENT HISTIDINE KINASE"/>
    <property type="match status" value="1"/>
</dbReference>
<dbReference type="InterPro" id="IPR003660">
    <property type="entry name" value="HAMP_dom"/>
</dbReference>
<name>A0A378TUM7_NEIEL</name>
<evidence type="ECO:0000256" key="6">
    <source>
        <dbReference type="ARBA" id="ARBA00022679"/>
    </source>
</evidence>
<dbReference type="GO" id="GO:0000156">
    <property type="term" value="F:phosphorelay response regulator activity"/>
    <property type="evidence" value="ECO:0007669"/>
    <property type="project" value="TreeGrafter"/>
</dbReference>
<dbReference type="InterPro" id="IPR036097">
    <property type="entry name" value="HisK_dim/P_sf"/>
</dbReference>
<dbReference type="SMART" id="SM00387">
    <property type="entry name" value="HATPase_c"/>
    <property type="match status" value="1"/>
</dbReference>
<evidence type="ECO:0000256" key="2">
    <source>
        <dbReference type="ARBA" id="ARBA00004651"/>
    </source>
</evidence>
<dbReference type="InterPro" id="IPR003661">
    <property type="entry name" value="HisK_dim/P_dom"/>
</dbReference>
<keyword evidence="11 14" id="KW-1133">Transmembrane helix</keyword>
<dbReference type="InterPro" id="IPR050351">
    <property type="entry name" value="BphY/WalK/GraS-like"/>
</dbReference>
<dbReference type="InterPro" id="IPR005467">
    <property type="entry name" value="His_kinase_dom"/>
</dbReference>
<evidence type="ECO:0000256" key="9">
    <source>
        <dbReference type="ARBA" id="ARBA00022777"/>
    </source>
</evidence>
<dbReference type="Pfam" id="PF19312">
    <property type="entry name" value="NtrY_N"/>
    <property type="match status" value="1"/>
</dbReference>
<dbReference type="SUPFAM" id="SSF47384">
    <property type="entry name" value="Homodimeric domain of signal transducing histidine kinase"/>
    <property type="match status" value="1"/>
</dbReference>
<dbReference type="GO" id="GO:0000155">
    <property type="term" value="F:phosphorelay sensor kinase activity"/>
    <property type="evidence" value="ECO:0007669"/>
    <property type="project" value="InterPro"/>
</dbReference>
<dbReference type="InterPro" id="IPR004358">
    <property type="entry name" value="Sig_transdc_His_kin-like_C"/>
</dbReference>
<evidence type="ECO:0000256" key="3">
    <source>
        <dbReference type="ARBA" id="ARBA00012438"/>
    </source>
</evidence>
<feature type="transmembrane region" description="Helical" evidence="14">
    <location>
        <begin position="35"/>
        <end position="57"/>
    </location>
</feature>
<dbReference type="RefSeq" id="WP_074896490.1">
    <property type="nucleotide sequence ID" value="NZ_CP031252.1"/>
</dbReference>
<feature type="transmembrane region" description="Helical" evidence="14">
    <location>
        <begin position="78"/>
        <end position="101"/>
    </location>
</feature>
<dbReference type="Gene3D" id="3.30.565.10">
    <property type="entry name" value="Histidine kinase-like ATPase, C-terminal domain"/>
    <property type="match status" value="1"/>
</dbReference>
<evidence type="ECO:0000313" key="19">
    <source>
        <dbReference type="Proteomes" id="UP000254927"/>
    </source>
</evidence>
<dbReference type="InterPro" id="IPR036890">
    <property type="entry name" value="HATPase_C_sf"/>
</dbReference>
<keyword evidence="4" id="KW-1003">Cell membrane</keyword>
<dbReference type="SMART" id="SM00304">
    <property type="entry name" value="HAMP"/>
    <property type="match status" value="1"/>
</dbReference>
<evidence type="ECO:0000256" key="1">
    <source>
        <dbReference type="ARBA" id="ARBA00000085"/>
    </source>
</evidence>
<keyword evidence="9 18" id="KW-0418">Kinase</keyword>
<evidence type="ECO:0000256" key="14">
    <source>
        <dbReference type="SAM" id="Phobius"/>
    </source>
</evidence>
<sequence>MRRRYSYLIFLVALAAALVYSLTLATNSGSPLSEYFWWLIAAGGLIVTILLAMLLRYGWLLLRHNRHNMLGSRLTRRLALMFTLIAVLPGLFLFGVSAQFISYSINSWFGNDTAQALESSLTLSKSALDNTLDNTVEQAAALQVEIISRTSMGGTAAEALRLSGETARFSQVGLYNPADGTTELISNPAALPPPPAEKEVAEELQQHGSSRSVTNINGKLYAQGWLALPAAQEKGKALFFRRPIPDNVARDAELIETARSKYAELTYAKQGLQTFFLITLLAAALLSIMLALVIALYFARRFIEPILSLAEGAKAVAQGDFSQPRPVYRNDELGQLTRLFNHMTEQLAIAREAEELNRIRQEAARHYLETVLESLTAGVITLDEAGRLKTLNRSAENILGLPLSELSGSNWHDWPQSVPQYLLLTELFQTILATKHTGKPVQTAYTGGDEARILLAKATPLPADNGGGTVLVFDDITLLVRAQKEAAWGEVAKRLAHEIRNPLTPIQLSAERLAWKLQDKLGEQDAQILTRSTGTIIKQVAAMKEMVEAFRNYARAPSLKLEKQDLNKIIEEVLLLYEAGACTFDAVFSNIPAVMYADTTAMRQVLHNIFKNAAEAAEEAAQPQVHIHTANADGQITLTVTNNGKSFSKDMLANAFEPYVTDKPTGTGLGLPVVKKIVEEHGGRIALSNPAEGGASVKITLPALVEEHYEK</sequence>
<protein>
    <recommendedName>
        <fullName evidence="3">histidine kinase</fullName>
        <ecNumber evidence="3">2.7.13.3</ecNumber>
    </recommendedName>
</protein>
<comment type="subcellular location">
    <subcellularLocation>
        <location evidence="2">Cell membrane</location>
        <topology evidence="2">Multi-pass membrane protein</topology>
    </subcellularLocation>
</comment>
<dbReference type="InterPro" id="IPR003594">
    <property type="entry name" value="HATPase_dom"/>
</dbReference>
<dbReference type="PROSITE" id="PS50112">
    <property type="entry name" value="PAS"/>
    <property type="match status" value="1"/>
</dbReference>
<dbReference type="Proteomes" id="UP000254927">
    <property type="component" value="Unassembled WGS sequence"/>
</dbReference>
<feature type="domain" description="HAMP" evidence="17">
    <location>
        <begin position="300"/>
        <end position="352"/>
    </location>
</feature>